<proteinExistence type="inferred from homology"/>
<dbReference type="OrthoDB" id="5847109at2759"/>
<dbReference type="InterPro" id="IPR037229">
    <property type="entry name" value="Ribosomal_bL35_sf"/>
</dbReference>
<sequence length="197" mass="22885">MACVRQGFRVLSAATQYVAKSMYSPASLPSIISSVSSKPLLLHQFNNQNSLMPLRSFVSVCQPTQIHRYIGCNGLNQKLLSAPQTPNVISIRNKIVCSYKRGRPKSSSAVISRFYRLRSGLWIRARSGRNNKRWAKSSRRIFRLQETVFCNKTQSKKLEKMVSRHWLKKRYFPDDPYEIYQDRSTTKFEVKKPLFFP</sequence>
<evidence type="ECO:0000256" key="1">
    <source>
        <dbReference type="ARBA" id="ARBA00004173"/>
    </source>
</evidence>
<dbReference type="GO" id="GO:0005739">
    <property type="term" value="C:mitochondrion"/>
    <property type="evidence" value="ECO:0007669"/>
    <property type="project" value="UniProtKB-SubCell"/>
</dbReference>
<comment type="subcellular location">
    <subcellularLocation>
        <location evidence="1">Mitochondrion</location>
    </subcellularLocation>
</comment>
<dbReference type="GO" id="GO:1990904">
    <property type="term" value="C:ribonucleoprotein complex"/>
    <property type="evidence" value="ECO:0007669"/>
    <property type="project" value="UniProtKB-KW"/>
</dbReference>
<evidence type="ECO:0000313" key="9">
    <source>
        <dbReference type="EMBL" id="KOF86660.1"/>
    </source>
</evidence>
<evidence type="ECO:0000256" key="7">
    <source>
        <dbReference type="ARBA" id="ARBA00035273"/>
    </source>
</evidence>
<evidence type="ECO:0000256" key="5">
    <source>
        <dbReference type="ARBA" id="ARBA00023128"/>
    </source>
</evidence>
<protein>
    <recommendedName>
        <fullName evidence="7">Large ribosomal subunit protein bL35m</fullName>
    </recommendedName>
    <alternativeName>
        <fullName evidence="8">39S ribosomal protein L35, mitochondrial</fullName>
    </alternativeName>
</protein>
<reference evidence="9" key="1">
    <citation type="submission" date="2015-07" db="EMBL/GenBank/DDBJ databases">
        <title>MeaNS - Measles Nucleotide Surveillance Program.</title>
        <authorList>
            <person name="Tran T."/>
            <person name="Druce J."/>
        </authorList>
    </citation>
    <scope>NUCLEOTIDE SEQUENCE</scope>
    <source>
        <strain evidence="9">UCB-OBI-ISO-001</strain>
        <tissue evidence="9">Gonad</tissue>
    </source>
</reference>
<dbReference type="Gene3D" id="4.10.410.60">
    <property type="match status" value="1"/>
</dbReference>
<dbReference type="SUPFAM" id="SSF143034">
    <property type="entry name" value="L35p-like"/>
    <property type="match status" value="1"/>
</dbReference>
<evidence type="ECO:0000256" key="4">
    <source>
        <dbReference type="ARBA" id="ARBA00022980"/>
    </source>
</evidence>
<dbReference type="GO" id="GO:0006412">
    <property type="term" value="P:translation"/>
    <property type="evidence" value="ECO:0007669"/>
    <property type="project" value="InterPro"/>
</dbReference>
<dbReference type="PANTHER" id="PTHR15909">
    <property type="entry name" value="39S RIBOSOMAL PROTEIN L35, MITOCHONDRIAL"/>
    <property type="match status" value="1"/>
</dbReference>
<accession>A0A0L8HD38</accession>
<evidence type="ECO:0000256" key="3">
    <source>
        <dbReference type="ARBA" id="ARBA00022946"/>
    </source>
</evidence>
<dbReference type="KEGG" id="obi:106871627"/>
<gene>
    <name evidence="9" type="ORF">OCBIM_22018146mg</name>
</gene>
<evidence type="ECO:0000256" key="6">
    <source>
        <dbReference type="ARBA" id="ARBA00023274"/>
    </source>
</evidence>
<dbReference type="InterPro" id="IPR019338">
    <property type="entry name" value="Ribosomal_bL35m"/>
</dbReference>
<dbReference type="AlphaFoldDB" id="A0A0L8HD38"/>
<dbReference type="STRING" id="37653.A0A0L8HD38"/>
<dbReference type="Pfam" id="PF01632">
    <property type="entry name" value="Ribosomal_L35p"/>
    <property type="match status" value="1"/>
</dbReference>
<evidence type="ECO:0000256" key="2">
    <source>
        <dbReference type="ARBA" id="ARBA00006598"/>
    </source>
</evidence>
<name>A0A0L8HD38_OCTBM</name>
<dbReference type="GO" id="GO:0003735">
    <property type="term" value="F:structural constituent of ribosome"/>
    <property type="evidence" value="ECO:0007669"/>
    <property type="project" value="InterPro"/>
</dbReference>
<dbReference type="EMBL" id="KQ418577">
    <property type="protein sequence ID" value="KOF86660.1"/>
    <property type="molecule type" value="Genomic_DNA"/>
</dbReference>
<keyword evidence="3" id="KW-0809">Transit peptide</keyword>
<dbReference type="GO" id="GO:0005840">
    <property type="term" value="C:ribosome"/>
    <property type="evidence" value="ECO:0007669"/>
    <property type="project" value="UniProtKB-KW"/>
</dbReference>
<evidence type="ECO:0000256" key="8">
    <source>
        <dbReference type="ARBA" id="ARBA00035418"/>
    </source>
</evidence>
<dbReference type="InterPro" id="IPR021137">
    <property type="entry name" value="Ribosomal_bL35-like"/>
</dbReference>
<organism evidence="9">
    <name type="scientific">Octopus bimaculoides</name>
    <name type="common">California two-spotted octopus</name>
    <dbReference type="NCBI Taxonomy" id="37653"/>
    <lineage>
        <taxon>Eukaryota</taxon>
        <taxon>Metazoa</taxon>
        <taxon>Spiralia</taxon>
        <taxon>Lophotrochozoa</taxon>
        <taxon>Mollusca</taxon>
        <taxon>Cephalopoda</taxon>
        <taxon>Coleoidea</taxon>
        <taxon>Octopodiformes</taxon>
        <taxon>Octopoda</taxon>
        <taxon>Incirrata</taxon>
        <taxon>Octopodidae</taxon>
        <taxon>Octopus</taxon>
    </lineage>
</organism>
<keyword evidence="5" id="KW-0496">Mitochondrion</keyword>
<keyword evidence="6" id="KW-0687">Ribonucleoprotein</keyword>
<keyword evidence="4" id="KW-0689">Ribosomal protein</keyword>
<dbReference type="PANTHER" id="PTHR15909:SF0">
    <property type="entry name" value="LARGE RIBOSOMAL SUBUNIT PROTEIN BL35M"/>
    <property type="match status" value="1"/>
</dbReference>
<comment type="similarity">
    <text evidence="2">Belongs to the bacterial ribosomal protein bL35 family.</text>
</comment>